<reference evidence="2 3" key="1">
    <citation type="submission" date="2020-08" db="EMBL/GenBank/DDBJ databases">
        <title>Genomic Encyclopedia of Type Strains, Phase IV (KMG-IV): sequencing the most valuable type-strain genomes for metagenomic binning, comparative biology and taxonomic classification.</title>
        <authorList>
            <person name="Goeker M."/>
        </authorList>
    </citation>
    <scope>NUCLEOTIDE SEQUENCE [LARGE SCALE GENOMIC DNA]</scope>
    <source>
        <strain evidence="2 3">DSM 27568</strain>
    </source>
</reference>
<evidence type="ECO:0000256" key="1">
    <source>
        <dbReference type="SAM" id="MobiDB-lite"/>
    </source>
</evidence>
<proteinExistence type="predicted"/>
<feature type="compositionally biased region" description="Acidic residues" evidence="1">
    <location>
        <begin position="18"/>
        <end position="28"/>
    </location>
</feature>
<dbReference type="Proteomes" id="UP000561459">
    <property type="component" value="Unassembled WGS sequence"/>
</dbReference>
<keyword evidence="3" id="KW-1185">Reference proteome</keyword>
<evidence type="ECO:0000313" key="2">
    <source>
        <dbReference type="EMBL" id="MBB3939504.1"/>
    </source>
</evidence>
<gene>
    <name evidence="2" type="ORF">GGR39_001144</name>
</gene>
<sequence length="138" mass="14686">MTGVLSGPIAERGVAEAPDQEEKEEADPEAVLHVDAPERSRHPTAGGESFAGTLLSAGDVGIRDEQPALAVCSSYDSILFAAKSAADRQASPLRLTCTDLAANGAHPIRACPWDQELNIVVRLRGFASREFFQDRAAK</sequence>
<accession>A0A7W6C0L3</accession>
<dbReference type="EMBL" id="JACIDY010000002">
    <property type="protein sequence ID" value="MBB3939504.1"/>
    <property type="molecule type" value="Genomic_DNA"/>
</dbReference>
<organism evidence="2 3">
    <name type="scientific">Novosphingobium fluoreni</name>
    <dbReference type="NCBI Taxonomy" id="1391222"/>
    <lineage>
        <taxon>Bacteria</taxon>
        <taxon>Pseudomonadati</taxon>
        <taxon>Pseudomonadota</taxon>
        <taxon>Alphaproteobacteria</taxon>
        <taxon>Sphingomonadales</taxon>
        <taxon>Sphingomonadaceae</taxon>
        <taxon>Novosphingobium</taxon>
    </lineage>
</organism>
<evidence type="ECO:0000313" key="3">
    <source>
        <dbReference type="Proteomes" id="UP000561459"/>
    </source>
</evidence>
<dbReference type="RefSeq" id="WP_183616237.1">
    <property type="nucleotide sequence ID" value="NZ_JACIDY010000002.1"/>
</dbReference>
<protein>
    <submittedName>
        <fullName evidence="2">Uncharacterized protein</fullName>
    </submittedName>
</protein>
<dbReference type="AlphaFoldDB" id="A0A7W6C0L3"/>
<comment type="caution">
    <text evidence="2">The sequence shown here is derived from an EMBL/GenBank/DDBJ whole genome shotgun (WGS) entry which is preliminary data.</text>
</comment>
<name>A0A7W6C0L3_9SPHN</name>
<feature type="region of interest" description="Disordered" evidence="1">
    <location>
        <begin position="1"/>
        <end position="50"/>
    </location>
</feature>
<feature type="compositionally biased region" description="Basic and acidic residues" evidence="1">
    <location>
        <begin position="30"/>
        <end position="41"/>
    </location>
</feature>